<feature type="transmembrane region" description="Helical" evidence="1">
    <location>
        <begin position="54"/>
        <end position="78"/>
    </location>
</feature>
<evidence type="ECO:0000313" key="3">
    <source>
        <dbReference type="Proteomes" id="UP000326924"/>
    </source>
</evidence>
<sequence length="106" mass="12476">MNVLLLLVLLSLWADARSLLASFFFFFFFLSFSQSDTGGNSPLPLYPTTRCIFFFYRFLLYVVHLNMSLLMHSFFFVLLQACRGWMSLFLLLSLLFFYLYLFTLAG</sequence>
<organism evidence="2 3">
    <name type="scientific">Sphaerosporella brunnea</name>
    <dbReference type="NCBI Taxonomy" id="1250544"/>
    <lineage>
        <taxon>Eukaryota</taxon>
        <taxon>Fungi</taxon>
        <taxon>Dikarya</taxon>
        <taxon>Ascomycota</taxon>
        <taxon>Pezizomycotina</taxon>
        <taxon>Pezizomycetes</taxon>
        <taxon>Pezizales</taxon>
        <taxon>Pyronemataceae</taxon>
        <taxon>Sphaerosporella</taxon>
    </lineage>
</organism>
<gene>
    <name evidence="2" type="ORF">FN846DRAFT_168231</name>
</gene>
<evidence type="ECO:0000256" key="1">
    <source>
        <dbReference type="SAM" id="Phobius"/>
    </source>
</evidence>
<reference evidence="2 3" key="1">
    <citation type="submission" date="2019-09" db="EMBL/GenBank/DDBJ databases">
        <title>Draft genome of the ectomycorrhizal ascomycete Sphaerosporella brunnea.</title>
        <authorList>
            <consortium name="DOE Joint Genome Institute"/>
            <person name="Benucci G.M."/>
            <person name="Marozzi G."/>
            <person name="Antonielli L."/>
            <person name="Sanchez S."/>
            <person name="Marco P."/>
            <person name="Wang X."/>
            <person name="Falini L.B."/>
            <person name="Barry K."/>
            <person name="Haridas S."/>
            <person name="Lipzen A."/>
            <person name="Labutti K."/>
            <person name="Grigoriev I.V."/>
            <person name="Murat C."/>
            <person name="Martin F."/>
            <person name="Albertini E."/>
            <person name="Donnini D."/>
            <person name="Bonito G."/>
        </authorList>
    </citation>
    <scope>NUCLEOTIDE SEQUENCE [LARGE SCALE GENOMIC DNA]</scope>
    <source>
        <strain evidence="2 3">Sb_GMNB300</strain>
    </source>
</reference>
<protein>
    <submittedName>
        <fullName evidence="2">Uncharacterized protein</fullName>
    </submittedName>
</protein>
<keyword evidence="1" id="KW-0812">Transmembrane</keyword>
<keyword evidence="3" id="KW-1185">Reference proteome</keyword>
<comment type="caution">
    <text evidence="2">The sequence shown here is derived from an EMBL/GenBank/DDBJ whole genome shotgun (WGS) entry which is preliminary data.</text>
</comment>
<dbReference type="Proteomes" id="UP000326924">
    <property type="component" value="Unassembled WGS sequence"/>
</dbReference>
<dbReference type="InParanoid" id="A0A5J5EPY7"/>
<accession>A0A5J5EPY7</accession>
<dbReference type="EMBL" id="VXIS01000162">
    <property type="protein sequence ID" value="KAA8899759.1"/>
    <property type="molecule type" value="Genomic_DNA"/>
</dbReference>
<feature type="transmembrane region" description="Helical" evidence="1">
    <location>
        <begin position="85"/>
        <end position="105"/>
    </location>
</feature>
<evidence type="ECO:0000313" key="2">
    <source>
        <dbReference type="EMBL" id="KAA8899759.1"/>
    </source>
</evidence>
<proteinExistence type="predicted"/>
<keyword evidence="1" id="KW-1133">Transmembrane helix</keyword>
<name>A0A5J5EPY7_9PEZI</name>
<keyword evidence="1" id="KW-0472">Membrane</keyword>
<dbReference type="AlphaFoldDB" id="A0A5J5EPY7"/>